<feature type="region of interest" description="Disordered" evidence="1">
    <location>
        <begin position="116"/>
        <end position="141"/>
    </location>
</feature>
<feature type="domain" description="FHA" evidence="2">
    <location>
        <begin position="23"/>
        <end position="74"/>
    </location>
</feature>
<dbReference type="Proteomes" id="UP001562178">
    <property type="component" value="Unassembled WGS sequence"/>
</dbReference>
<sequence length="226" mass="24046">MPRLIVSLDGVVIQDYVLTESRVTLGRRSTNDIVLTDMAVSGEHVAFTYEKKIGIVVVEDLGSTNGTKVNGLKVRRQVLQSGDLLDIGKCRIRFLMNSLVPESHYLHASEAGSLTAKPAHADDGEDSPTVPADFPPAEGQPYTPSPYLRAVSGASEDIILSKVVTTVGRPGIAVAALTKRGKGYVATKVDGSAEVVLNGQALNGVALSMHKGDRIELAGMAYEFWG</sequence>
<evidence type="ECO:0000256" key="1">
    <source>
        <dbReference type="SAM" id="MobiDB-lite"/>
    </source>
</evidence>
<organism evidence="3 4">
    <name type="scientific">Comamonas sediminis</name>
    <dbReference type="NCBI Taxonomy" id="1783360"/>
    <lineage>
        <taxon>Bacteria</taxon>
        <taxon>Pseudomonadati</taxon>
        <taxon>Pseudomonadota</taxon>
        <taxon>Betaproteobacteria</taxon>
        <taxon>Burkholderiales</taxon>
        <taxon>Comamonadaceae</taxon>
        <taxon>Comamonas</taxon>
    </lineage>
</organism>
<dbReference type="EMBL" id="JBGBDC010000005">
    <property type="protein sequence ID" value="MEY2251865.1"/>
    <property type="molecule type" value="Genomic_DNA"/>
</dbReference>
<dbReference type="InterPro" id="IPR008984">
    <property type="entry name" value="SMAD_FHA_dom_sf"/>
</dbReference>
<dbReference type="Gene3D" id="2.60.200.20">
    <property type="match status" value="1"/>
</dbReference>
<proteinExistence type="predicted"/>
<dbReference type="RefSeq" id="WP_369460189.1">
    <property type="nucleotide sequence ID" value="NZ_JBGBDC010000005.1"/>
</dbReference>
<comment type="caution">
    <text evidence="3">The sequence shown here is derived from an EMBL/GenBank/DDBJ whole genome shotgun (WGS) entry which is preliminary data.</text>
</comment>
<dbReference type="SMART" id="SM00240">
    <property type="entry name" value="FHA"/>
    <property type="match status" value="1"/>
</dbReference>
<evidence type="ECO:0000259" key="2">
    <source>
        <dbReference type="PROSITE" id="PS50006"/>
    </source>
</evidence>
<dbReference type="InterPro" id="IPR050923">
    <property type="entry name" value="Cell_Proc_Reg/RNA_Proc"/>
</dbReference>
<dbReference type="PANTHER" id="PTHR23308">
    <property type="entry name" value="NUCLEAR INHIBITOR OF PROTEIN PHOSPHATASE-1"/>
    <property type="match status" value="1"/>
</dbReference>
<dbReference type="SUPFAM" id="SSF49879">
    <property type="entry name" value="SMAD/FHA domain"/>
    <property type="match status" value="1"/>
</dbReference>
<accession>A0ABV4B4R8</accession>
<gene>
    <name evidence="3" type="ORF">AB7A72_12690</name>
</gene>
<dbReference type="InterPro" id="IPR000253">
    <property type="entry name" value="FHA_dom"/>
</dbReference>
<evidence type="ECO:0000313" key="3">
    <source>
        <dbReference type="EMBL" id="MEY2251865.1"/>
    </source>
</evidence>
<protein>
    <submittedName>
        <fullName evidence="3">FHA domain-containing protein</fullName>
    </submittedName>
</protein>
<dbReference type="Pfam" id="PF00498">
    <property type="entry name" value="FHA"/>
    <property type="match status" value="1"/>
</dbReference>
<dbReference type="PROSITE" id="PS50006">
    <property type="entry name" value="FHA_DOMAIN"/>
    <property type="match status" value="1"/>
</dbReference>
<reference evidence="3 4" key="1">
    <citation type="journal article" date="2016" name="Int. J. Syst. Evol. Microbiol.">
        <title>Description of Comamonas sediminis sp. nov., isolated from lagoon sediments.</title>
        <authorList>
            <person name="Subhash Y."/>
            <person name="Bang J.J."/>
            <person name="You T.H."/>
            <person name="Lee S.S."/>
        </authorList>
    </citation>
    <scope>NUCLEOTIDE SEQUENCE [LARGE SCALE GENOMIC DNA]</scope>
    <source>
        <strain evidence="3 4">JCM 31169</strain>
    </source>
</reference>
<name>A0ABV4B4R8_9BURK</name>
<keyword evidence="4" id="KW-1185">Reference proteome</keyword>
<evidence type="ECO:0000313" key="4">
    <source>
        <dbReference type="Proteomes" id="UP001562178"/>
    </source>
</evidence>
<dbReference type="CDD" id="cd00060">
    <property type="entry name" value="FHA"/>
    <property type="match status" value="1"/>
</dbReference>